<dbReference type="PROSITE" id="PS51186">
    <property type="entry name" value="GNAT"/>
    <property type="match status" value="2"/>
</dbReference>
<dbReference type="Pfam" id="PF00583">
    <property type="entry name" value="Acetyltransf_1"/>
    <property type="match status" value="2"/>
</dbReference>
<keyword evidence="3" id="KW-1185">Reference proteome</keyword>
<dbReference type="EMBL" id="BAABGR010000006">
    <property type="protein sequence ID" value="GAA4513150.1"/>
    <property type="molecule type" value="Genomic_DNA"/>
</dbReference>
<reference evidence="3" key="1">
    <citation type="journal article" date="2019" name="Int. J. Syst. Evol. Microbiol.">
        <title>The Global Catalogue of Microorganisms (GCM) 10K type strain sequencing project: providing services to taxonomists for standard genome sequencing and annotation.</title>
        <authorList>
            <consortium name="The Broad Institute Genomics Platform"/>
            <consortium name="The Broad Institute Genome Sequencing Center for Infectious Disease"/>
            <person name="Wu L."/>
            <person name="Ma J."/>
        </authorList>
    </citation>
    <scope>NUCLEOTIDE SEQUENCE [LARGE SCALE GENOMIC DNA]</scope>
    <source>
        <strain evidence="3">JCM 17858</strain>
    </source>
</reference>
<dbReference type="RefSeq" id="WP_345065133.1">
    <property type="nucleotide sequence ID" value="NZ_BAABGR010000006.1"/>
</dbReference>
<accession>A0ABP8QYF1</accession>
<dbReference type="InterPro" id="IPR050276">
    <property type="entry name" value="MshD_Acetyltransferase"/>
</dbReference>
<dbReference type="CDD" id="cd04301">
    <property type="entry name" value="NAT_SF"/>
    <property type="match status" value="1"/>
</dbReference>
<proteinExistence type="predicted"/>
<feature type="domain" description="N-acetyltransferase" evidence="1">
    <location>
        <begin position="2"/>
        <end position="152"/>
    </location>
</feature>
<protein>
    <recommendedName>
        <fullName evidence="1">N-acetyltransferase domain-containing protein</fullName>
    </recommendedName>
</protein>
<organism evidence="2 3">
    <name type="scientific">Sphingobacterium thermophilum</name>
    <dbReference type="NCBI Taxonomy" id="768534"/>
    <lineage>
        <taxon>Bacteria</taxon>
        <taxon>Pseudomonadati</taxon>
        <taxon>Bacteroidota</taxon>
        <taxon>Sphingobacteriia</taxon>
        <taxon>Sphingobacteriales</taxon>
        <taxon>Sphingobacteriaceae</taxon>
        <taxon>Sphingobacterium</taxon>
    </lineage>
</organism>
<sequence length="282" mass="32123">MITIKTLEGIDIPTLTNTFNQAFSDYLVSLQLTEEQLKSKLIADDTFLQYSVGAFSHNQLVGFILHGFRQEDGKRRIYNGGTGVIPEYRGDRLTVSMYKHILPVLKAHHIHEIVLEVLENNTKALQSYETAGFKANRMVKCYSGKVSINTINQDIQIKAIENPDWQKLTRFWDFLPTWQNTVQSVQNLRDTVVVIGAYLSDELVGYVSFNPMSKRIQQLAVNPSSRNKGIGATLIHYLITNYSHELSIMNVEDNHPQTHNFLARLGLQNTVNQIEMVLRIEG</sequence>
<evidence type="ECO:0000313" key="2">
    <source>
        <dbReference type="EMBL" id="GAA4513150.1"/>
    </source>
</evidence>
<dbReference type="InterPro" id="IPR016181">
    <property type="entry name" value="Acyl_CoA_acyltransferase"/>
</dbReference>
<dbReference type="InterPro" id="IPR000182">
    <property type="entry name" value="GNAT_dom"/>
</dbReference>
<evidence type="ECO:0000313" key="3">
    <source>
        <dbReference type="Proteomes" id="UP001500394"/>
    </source>
</evidence>
<gene>
    <name evidence="2" type="ORF">GCM10023173_08360</name>
</gene>
<name>A0ABP8QYF1_9SPHI</name>
<feature type="domain" description="N-acetyltransferase" evidence="1">
    <location>
        <begin position="155"/>
        <end position="281"/>
    </location>
</feature>
<dbReference type="Gene3D" id="3.40.630.30">
    <property type="match status" value="2"/>
</dbReference>
<dbReference type="PANTHER" id="PTHR43617">
    <property type="entry name" value="L-AMINO ACID N-ACETYLTRANSFERASE"/>
    <property type="match status" value="1"/>
</dbReference>
<evidence type="ECO:0000259" key="1">
    <source>
        <dbReference type="PROSITE" id="PS51186"/>
    </source>
</evidence>
<comment type="caution">
    <text evidence="2">The sequence shown here is derived from an EMBL/GenBank/DDBJ whole genome shotgun (WGS) entry which is preliminary data.</text>
</comment>
<dbReference type="Proteomes" id="UP001500394">
    <property type="component" value="Unassembled WGS sequence"/>
</dbReference>
<dbReference type="SUPFAM" id="SSF55729">
    <property type="entry name" value="Acyl-CoA N-acyltransferases (Nat)"/>
    <property type="match status" value="2"/>
</dbReference>